<name>A0A9W4GNQ4_9ACTN</name>
<organism evidence="1 2">
    <name type="scientific">Actinacidiphila cocklensis</name>
    <dbReference type="NCBI Taxonomy" id="887465"/>
    <lineage>
        <taxon>Bacteria</taxon>
        <taxon>Bacillati</taxon>
        <taxon>Actinomycetota</taxon>
        <taxon>Actinomycetes</taxon>
        <taxon>Kitasatosporales</taxon>
        <taxon>Streptomycetaceae</taxon>
        <taxon>Actinacidiphila</taxon>
    </lineage>
</organism>
<sequence>MVGASDSHPDIHWPAGFSPDQAHGFCRAQAVVHAPPSTAFALLTDVARWPEWVPGVTEARTGAVAGAFAVRFHDHPFEICLGEHVPHSRLGWSGIGSGVQLYQAWLLTPVADGTLVVTENVVRGPVARSIDALAPVWTERLNVLWLAQLRRRLGKADGGA</sequence>
<dbReference type="InterPro" id="IPR023393">
    <property type="entry name" value="START-like_dom_sf"/>
</dbReference>
<evidence type="ECO:0000313" key="1">
    <source>
        <dbReference type="EMBL" id="CAG6390792.1"/>
    </source>
</evidence>
<accession>A0A9W4GNQ4</accession>
<reference evidence="1" key="1">
    <citation type="submission" date="2021-05" db="EMBL/GenBank/DDBJ databases">
        <authorList>
            <person name="Arsene-Ploetze F."/>
        </authorList>
    </citation>
    <scope>NUCLEOTIDE SEQUENCE</scope>
    <source>
        <strain evidence="1">DSM 42138</strain>
    </source>
</reference>
<dbReference type="SUPFAM" id="SSF55961">
    <property type="entry name" value="Bet v1-like"/>
    <property type="match status" value="1"/>
</dbReference>
<comment type="caution">
    <text evidence="1">The sequence shown here is derived from an EMBL/GenBank/DDBJ whole genome shotgun (WGS) entry which is preliminary data.</text>
</comment>
<proteinExistence type="predicted"/>
<protein>
    <recommendedName>
        <fullName evidence="3">Polyketide cyclase / dehydrase and lipid transport</fullName>
    </recommendedName>
</protein>
<dbReference type="Proteomes" id="UP001152519">
    <property type="component" value="Unassembled WGS sequence"/>
</dbReference>
<dbReference type="Gene3D" id="3.30.530.20">
    <property type="match status" value="1"/>
</dbReference>
<evidence type="ECO:0008006" key="3">
    <source>
        <dbReference type="Google" id="ProtNLM"/>
    </source>
</evidence>
<dbReference type="InterPro" id="IPR019587">
    <property type="entry name" value="Polyketide_cyclase/dehydratase"/>
</dbReference>
<evidence type="ECO:0000313" key="2">
    <source>
        <dbReference type="Proteomes" id="UP001152519"/>
    </source>
</evidence>
<dbReference type="AlphaFoldDB" id="A0A9W4GNQ4"/>
<dbReference type="EMBL" id="CAJSLV010000001">
    <property type="protein sequence ID" value="CAG6390792.1"/>
    <property type="molecule type" value="Genomic_DNA"/>
</dbReference>
<dbReference type="Pfam" id="PF10604">
    <property type="entry name" value="Polyketide_cyc2"/>
    <property type="match status" value="1"/>
</dbReference>
<dbReference type="RefSeq" id="WP_251483825.1">
    <property type="nucleotide sequence ID" value="NZ_CAJSLV010000001.1"/>
</dbReference>
<keyword evidence="2" id="KW-1185">Reference proteome</keyword>
<gene>
    <name evidence="1" type="ORF">SCOCK_10260</name>
</gene>